<feature type="transmembrane region" description="Helical" evidence="1">
    <location>
        <begin position="136"/>
        <end position="155"/>
    </location>
</feature>
<name>A0ABN2XL58_9ACTN</name>
<evidence type="ECO:0000256" key="1">
    <source>
        <dbReference type="SAM" id="Phobius"/>
    </source>
</evidence>
<evidence type="ECO:0000313" key="2">
    <source>
        <dbReference type="EMBL" id="GAA2113226.1"/>
    </source>
</evidence>
<comment type="caution">
    <text evidence="2">The sequence shown here is derived from an EMBL/GenBank/DDBJ whole genome shotgun (WGS) entry which is preliminary data.</text>
</comment>
<feature type="transmembrane region" description="Helical" evidence="1">
    <location>
        <begin position="109"/>
        <end position="127"/>
    </location>
</feature>
<dbReference type="Proteomes" id="UP001500575">
    <property type="component" value="Unassembled WGS sequence"/>
</dbReference>
<feature type="transmembrane region" description="Helical" evidence="1">
    <location>
        <begin position="46"/>
        <end position="71"/>
    </location>
</feature>
<organism evidence="2 3">
    <name type="scientific">Nocardioides bigeumensis</name>
    <dbReference type="NCBI Taxonomy" id="433657"/>
    <lineage>
        <taxon>Bacteria</taxon>
        <taxon>Bacillati</taxon>
        <taxon>Actinomycetota</taxon>
        <taxon>Actinomycetes</taxon>
        <taxon>Propionibacteriales</taxon>
        <taxon>Nocardioidaceae</taxon>
        <taxon>Nocardioides</taxon>
    </lineage>
</organism>
<reference evidence="2 3" key="1">
    <citation type="journal article" date="2019" name="Int. J. Syst. Evol. Microbiol.">
        <title>The Global Catalogue of Microorganisms (GCM) 10K type strain sequencing project: providing services to taxonomists for standard genome sequencing and annotation.</title>
        <authorList>
            <consortium name="The Broad Institute Genomics Platform"/>
            <consortium name="The Broad Institute Genome Sequencing Center for Infectious Disease"/>
            <person name="Wu L."/>
            <person name="Ma J."/>
        </authorList>
    </citation>
    <scope>NUCLEOTIDE SEQUENCE [LARGE SCALE GENOMIC DNA]</scope>
    <source>
        <strain evidence="2 3">JCM 16021</strain>
    </source>
</reference>
<proteinExistence type="predicted"/>
<accession>A0ABN2XL58</accession>
<protein>
    <submittedName>
        <fullName evidence="2">Uncharacterized protein</fullName>
    </submittedName>
</protein>
<keyword evidence="1" id="KW-1133">Transmembrane helix</keyword>
<sequence>MSATTQAALPTARSMAWTPVAVTATGLVAVAALSRATDRGTPLALSLTVGALAALAVLALRDPAAALLAAVPLSAWRRRGLRLAWIAVAVLPVWLVVTALLPAAGLGTAFPALLALSTCALAVAVWVPDGKDPGRAAALPLLWVAAGSTVGSFGGPVGDVSLLWREHPWPLLAVAGVLLAAGSSR</sequence>
<feature type="transmembrane region" description="Helical" evidence="1">
    <location>
        <begin position="83"/>
        <end position="103"/>
    </location>
</feature>
<keyword evidence="3" id="KW-1185">Reference proteome</keyword>
<evidence type="ECO:0000313" key="3">
    <source>
        <dbReference type="Proteomes" id="UP001500575"/>
    </source>
</evidence>
<dbReference type="EMBL" id="BAAAQQ010000001">
    <property type="protein sequence ID" value="GAA2113226.1"/>
    <property type="molecule type" value="Genomic_DNA"/>
</dbReference>
<gene>
    <name evidence="2" type="ORF">GCM10009843_00660</name>
</gene>
<keyword evidence="1" id="KW-0812">Transmembrane</keyword>
<keyword evidence="1" id="KW-0472">Membrane</keyword>
<dbReference type="RefSeq" id="WP_344301485.1">
    <property type="nucleotide sequence ID" value="NZ_BAAAQQ010000001.1"/>
</dbReference>